<organism evidence="1 2">
    <name type="scientific">Legionella steelei</name>
    <dbReference type="NCBI Taxonomy" id="947033"/>
    <lineage>
        <taxon>Bacteria</taxon>
        <taxon>Pseudomonadati</taxon>
        <taxon>Pseudomonadota</taxon>
        <taxon>Gammaproteobacteria</taxon>
        <taxon>Legionellales</taxon>
        <taxon>Legionellaceae</taxon>
        <taxon>Legionella</taxon>
    </lineage>
</organism>
<gene>
    <name evidence="1" type="ORF">Lste_0405</name>
</gene>
<protein>
    <submittedName>
        <fullName evidence="1">Uncharacterized protein</fullName>
    </submittedName>
</protein>
<comment type="caution">
    <text evidence="1">The sequence shown here is derived from an EMBL/GenBank/DDBJ whole genome shotgun (WGS) entry which is preliminary data.</text>
</comment>
<evidence type="ECO:0000313" key="2">
    <source>
        <dbReference type="Proteomes" id="UP000054926"/>
    </source>
</evidence>
<reference evidence="1 2" key="1">
    <citation type="submission" date="2015-11" db="EMBL/GenBank/DDBJ databases">
        <title>Genomic analysis of 38 Legionella species identifies large and diverse effector repertoires.</title>
        <authorList>
            <person name="Burstein D."/>
            <person name="Amaro F."/>
            <person name="Zusman T."/>
            <person name="Lifshitz Z."/>
            <person name="Cohen O."/>
            <person name="Gilbert J.A."/>
            <person name="Pupko T."/>
            <person name="Shuman H.A."/>
            <person name="Segal G."/>
        </authorList>
    </citation>
    <scope>NUCLEOTIDE SEQUENCE [LARGE SCALE GENOMIC DNA]</scope>
    <source>
        <strain evidence="1 2">IMVS3376</strain>
    </source>
</reference>
<dbReference type="AlphaFoldDB" id="A0A0W0ZQ93"/>
<evidence type="ECO:0000313" key="1">
    <source>
        <dbReference type="EMBL" id="KTD71081.1"/>
    </source>
</evidence>
<accession>A0A0W0ZQ93</accession>
<name>A0A0W0ZQ93_9GAMM</name>
<dbReference type="RefSeq" id="WP_058509415.1">
    <property type="nucleotide sequence ID" value="NZ_LNYY01000005.1"/>
</dbReference>
<proteinExistence type="predicted"/>
<dbReference type="OrthoDB" id="5633783at2"/>
<dbReference type="EMBL" id="LNYY01000005">
    <property type="protein sequence ID" value="KTD71081.1"/>
    <property type="molecule type" value="Genomic_DNA"/>
</dbReference>
<dbReference type="PATRIC" id="fig|947033.5.peg.433"/>
<dbReference type="Proteomes" id="UP000054926">
    <property type="component" value="Unassembled WGS sequence"/>
</dbReference>
<sequence length="503" mass="58186">MNLLTVNDLEQILSLAVKENCGQKHINHIKANIIIINEKLYKNRALTQDEITALSTNKTVKFMMILFFLTKNASLEFIRRNEELYASESVQVNKLWQHIELTIKKKLLLSREISSQFKHDFASSSSLSHFVNVAKSLEFTDLAAEEFISNVNNSIFRLYVTKKYELIKGISSNNSIQANKEQYTLHDRKTCFHEGLYDPFKFEESQTWVSKRYLNTSPTRKLIDSVFTLQFALPELTVLHTDNTYTKVFTTEIPDFLEKNLISNEITSELYQAIKNDYPKLFLSPLDRETVTRIYKSISQLITQGIQQAAQVSKPLLILLSEVHGSKESFFFHTIILHCAKSIGVRHLLVETINIYHEQYGWDAQVNEIKRLISFAQNKLGFQVKDLEQELHYKNRLCPYPYHDIPEPHFGIDAREASWIIDAKKINKNQIMIVGSGHLNNLLNSSLQDNYHILPIDCSGDKAFSDMLSITQHHFISLDKSVIQFTLDEMIKMVQEVSLQHGY</sequence>
<keyword evidence="2" id="KW-1185">Reference proteome</keyword>